<sequence length="76" mass="8606">MKLSPQRLGSQSLTHCCCSFWKSFAAYHHLANTPVAVSSRGDQLSGTRLAGNWRYRRRGFTQRTISSQHGSNHGWQ</sequence>
<comment type="caution">
    <text evidence="1">The sequence shown here is derived from an EMBL/GenBank/DDBJ whole genome shotgun (WGS) entry which is preliminary data.</text>
</comment>
<name>A0AAW0UAY4_SCYPA</name>
<dbReference type="EMBL" id="JARAKH010000016">
    <property type="protein sequence ID" value="KAK8396503.1"/>
    <property type="molecule type" value="Genomic_DNA"/>
</dbReference>
<reference evidence="1 2" key="1">
    <citation type="submission" date="2023-03" db="EMBL/GenBank/DDBJ databases">
        <title>High-quality genome of Scylla paramamosain provides insights in environmental adaptation.</title>
        <authorList>
            <person name="Zhang L."/>
        </authorList>
    </citation>
    <scope>NUCLEOTIDE SEQUENCE [LARGE SCALE GENOMIC DNA]</scope>
    <source>
        <strain evidence="1">LZ_2023a</strain>
        <tissue evidence="1">Muscle</tissue>
    </source>
</reference>
<evidence type="ECO:0000313" key="2">
    <source>
        <dbReference type="Proteomes" id="UP001487740"/>
    </source>
</evidence>
<organism evidence="1 2">
    <name type="scientific">Scylla paramamosain</name>
    <name type="common">Mud crab</name>
    <dbReference type="NCBI Taxonomy" id="85552"/>
    <lineage>
        <taxon>Eukaryota</taxon>
        <taxon>Metazoa</taxon>
        <taxon>Ecdysozoa</taxon>
        <taxon>Arthropoda</taxon>
        <taxon>Crustacea</taxon>
        <taxon>Multicrustacea</taxon>
        <taxon>Malacostraca</taxon>
        <taxon>Eumalacostraca</taxon>
        <taxon>Eucarida</taxon>
        <taxon>Decapoda</taxon>
        <taxon>Pleocyemata</taxon>
        <taxon>Brachyura</taxon>
        <taxon>Eubrachyura</taxon>
        <taxon>Portunoidea</taxon>
        <taxon>Portunidae</taxon>
        <taxon>Portuninae</taxon>
        <taxon>Scylla</taxon>
    </lineage>
</organism>
<protein>
    <submittedName>
        <fullName evidence="1">Uncharacterized protein</fullName>
    </submittedName>
</protein>
<keyword evidence="2" id="KW-1185">Reference proteome</keyword>
<proteinExistence type="predicted"/>
<accession>A0AAW0UAY4</accession>
<dbReference type="Proteomes" id="UP001487740">
    <property type="component" value="Unassembled WGS sequence"/>
</dbReference>
<gene>
    <name evidence="1" type="ORF">O3P69_005506</name>
</gene>
<dbReference type="AlphaFoldDB" id="A0AAW0UAY4"/>
<evidence type="ECO:0000313" key="1">
    <source>
        <dbReference type="EMBL" id="KAK8396503.1"/>
    </source>
</evidence>